<dbReference type="EMBL" id="KV010156">
    <property type="protein sequence ID" value="KZV28281.1"/>
    <property type="molecule type" value="Genomic_DNA"/>
</dbReference>
<dbReference type="GO" id="GO:0003700">
    <property type="term" value="F:DNA-binding transcription factor activity"/>
    <property type="evidence" value="ECO:0007669"/>
    <property type="project" value="InterPro"/>
</dbReference>
<evidence type="ECO:0000256" key="3">
    <source>
        <dbReference type="ARBA" id="ARBA00023125"/>
    </source>
</evidence>
<evidence type="ECO:0000256" key="4">
    <source>
        <dbReference type="ARBA" id="ARBA00023163"/>
    </source>
</evidence>
<feature type="region of interest" description="Disordered" evidence="6">
    <location>
        <begin position="126"/>
        <end position="174"/>
    </location>
</feature>
<feature type="domain" description="WRKY" evidence="7">
    <location>
        <begin position="64"/>
        <end position="130"/>
    </location>
</feature>
<comment type="subcellular location">
    <subcellularLocation>
        <location evidence="1">Nucleus</location>
    </subcellularLocation>
</comment>
<protein>
    <submittedName>
        <fullName evidence="8">Putative WRKY transcription factor 69-like</fullName>
    </submittedName>
</protein>
<dbReference type="SMART" id="SM00774">
    <property type="entry name" value="WRKY"/>
    <property type="match status" value="1"/>
</dbReference>
<keyword evidence="3" id="KW-0238">DNA-binding</keyword>
<dbReference type="PANTHER" id="PTHR32096">
    <property type="entry name" value="WRKY TRANSCRIPTION FACTOR 30-RELATED-RELATED"/>
    <property type="match status" value="1"/>
</dbReference>
<proteinExistence type="predicted"/>
<dbReference type="Pfam" id="PF03106">
    <property type="entry name" value="WRKY"/>
    <property type="match status" value="1"/>
</dbReference>
<dbReference type="AlphaFoldDB" id="A0A2Z7B1T2"/>
<evidence type="ECO:0000313" key="8">
    <source>
        <dbReference type="EMBL" id="KZV28281.1"/>
    </source>
</evidence>
<dbReference type="SUPFAM" id="SSF118290">
    <property type="entry name" value="WRKY DNA-binding domain"/>
    <property type="match status" value="1"/>
</dbReference>
<dbReference type="GO" id="GO:0000976">
    <property type="term" value="F:transcription cis-regulatory region binding"/>
    <property type="evidence" value="ECO:0007669"/>
    <property type="project" value="TreeGrafter"/>
</dbReference>
<keyword evidence="4" id="KW-0804">Transcription</keyword>
<dbReference type="FunFam" id="2.20.25.80:FF:000004">
    <property type="entry name" value="WRKY transcription factor 65"/>
    <property type="match status" value="1"/>
</dbReference>
<feature type="compositionally biased region" description="Polar residues" evidence="6">
    <location>
        <begin position="126"/>
        <end position="140"/>
    </location>
</feature>
<dbReference type="GO" id="GO:0005634">
    <property type="term" value="C:nucleus"/>
    <property type="evidence" value="ECO:0007669"/>
    <property type="project" value="UniProtKB-SubCell"/>
</dbReference>
<keyword evidence="5" id="KW-0539">Nucleus</keyword>
<name>A0A2Z7B1T2_9LAMI</name>
<evidence type="ECO:0000256" key="2">
    <source>
        <dbReference type="ARBA" id="ARBA00023015"/>
    </source>
</evidence>
<dbReference type="InterPro" id="IPR044810">
    <property type="entry name" value="WRKY_plant"/>
</dbReference>
<evidence type="ECO:0000259" key="7">
    <source>
        <dbReference type="PROSITE" id="PS50811"/>
    </source>
</evidence>
<feature type="region of interest" description="Disordered" evidence="6">
    <location>
        <begin position="1"/>
        <end position="81"/>
    </location>
</feature>
<dbReference type="Gene3D" id="2.20.25.80">
    <property type="entry name" value="WRKY domain"/>
    <property type="match status" value="1"/>
</dbReference>
<sequence length="269" mass="29132">MEECYDHESEEDFSTKTPENPGASPPSGDEEAYIPSPRRSGRGARKRVVTVPISGGGDGHRSKGEVYPPPDSWSWRKYGQKPIKGSPYPRGYYRCSSSKGCPARKQVERSSHDPTTILITYSSDHNHTVSASKNNRQNSAAKAEVASGATTFNSPSSSTATTTPINFPPEENTAANSSTRLDIELSDDGYYSELAGELGWLSEMGSTIMDGTTLVGPICAGHPEMEAFMPIGEEDELLFGDLGDLPEYSLVFGRVHTAEHRITCYNVAG</sequence>
<organism evidence="8 9">
    <name type="scientific">Dorcoceras hygrometricum</name>
    <dbReference type="NCBI Taxonomy" id="472368"/>
    <lineage>
        <taxon>Eukaryota</taxon>
        <taxon>Viridiplantae</taxon>
        <taxon>Streptophyta</taxon>
        <taxon>Embryophyta</taxon>
        <taxon>Tracheophyta</taxon>
        <taxon>Spermatophyta</taxon>
        <taxon>Magnoliopsida</taxon>
        <taxon>eudicotyledons</taxon>
        <taxon>Gunneridae</taxon>
        <taxon>Pentapetalae</taxon>
        <taxon>asterids</taxon>
        <taxon>lamiids</taxon>
        <taxon>Lamiales</taxon>
        <taxon>Gesneriaceae</taxon>
        <taxon>Didymocarpoideae</taxon>
        <taxon>Trichosporeae</taxon>
        <taxon>Loxocarpinae</taxon>
        <taxon>Dorcoceras</taxon>
    </lineage>
</organism>
<gene>
    <name evidence="8" type="ORF">F511_28259</name>
</gene>
<evidence type="ECO:0000256" key="1">
    <source>
        <dbReference type="ARBA" id="ARBA00004123"/>
    </source>
</evidence>
<accession>A0A2Z7B1T2</accession>
<evidence type="ECO:0000256" key="6">
    <source>
        <dbReference type="SAM" id="MobiDB-lite"/>
    </source>
</evidence>
<keyword evidence="2" id="KW-0805">Transcription regulation</keyword>
<dbReference type="PROSITE" id="PS50811">
    <property type="entry name" value="WRKY"/>
    <property type="match status" value="1"/>
</dbReference>
<dbReference type="InterPro" id="IPR003657">
    <property type="entry name" value="WRKY_dom"/>
</dbReference>
<dbReference type="InterPro" id="IPR036576">
    <property type="entry name" value="WRKY_dom_sf"/>
</dbReference>
<feature type="compositionally biased region" description="Basic residues" evidence="6">
    <location>
        <begin position="39"/>
        <end position="48"/>
    </location>
</feature>
<keyword evidence="9" id="KW-1185">Reference proteome</keyword>
<evidence type="ECO:0000256" key="5">
    <source>
        <dbReference type="ARBA" id="ARBA00023242"/>
    </source>
</evidence>
<evidence type="ECO:0000313" key="9">
    <source>
        <dbReference type="Proteomes" id="UP000250235"/>
    </source>
</evidence>
<dbReference type="Proteomes" id="UP000250235">
    <property type="component" value="Unassembled WGS sequence"/>
</dbReference>
<feature type="compositionally biased region" description="Low complexity" evidence="6">
    <location>
        <begin position="149"/>
        <end position="164"/>
    </location>
</feature>
<dbReference type="OrthoDB" id="773436at2759"/>
<dbReference type="PANTHER" id="PTHR32096:SF148">
    <property type="entry name" value="WRKY TRANSCRIPTION FACTOR 65 ISOFORM X1-RELATED"/>
    <property type="match status" value="1"/>
</dbReference>
<reference evidence="8 9" key="1">
    <citation type="journal article" date="2015" name="Proc. Natl. Acad. Sci. U.S.A.">
        <title>The resurrection genome of Boea hygrometrica: A blueprint for survival of dehydration.</title>
        <authorList>
            <person name="Xiao L."/>
            <person name="Yang G."/>
            <person name="Zhang L."/>
            <person name="Yang X."/>
            <person name="Zhao S."/>
            <person name="Ji Z."/>
            <person name="Zhou Q."/>
            <person name="Hu M."/>
            <person name="Wang Y."/>
            <person name="Chen M."/>
            <person name="Xu Y."/>
            <person name="Jin H."/>
            <person name="Xiao X."/>
            <person name="Hu G."/>
            <person name="Bao F."/>
            <person name="Hu Y."/>
            <person name="Wan P."/>
            <person name="Li L."/>
            <person name="Deng X."/>
            <person name="Kuang T."/>
            <person name="Xiang C."/>
            <person name="Zhu J.K."/>
            <person name="Oliver M.J."/>
            <person name="He Y."/>
        </authorList>
    </citation>
    <scope>NUCLEOTIDE SEQUENCE [LARGE SCALE GENOMIC DNA]</scope>
    <source>
        <strain evidence="9">cv. XS01</strain>
    </source>
</reference>